<dbReference type="InterPro" id="IPR051209">
    <property type="entry name" value="FAD-bind_Monooxygenase_sf"/>
</dbReference>
<organism evidence="6 7">
    <name type="scientific">Aspergillus wentii DTO 134E9</name>
    <dbReference type="NCBI Taxonomy" id="1073089"/>
    <lineage>
        <taxon>Eukaryota</taxon>
        <taxon>Fungi</taxon>
        <taxon>Dikarya</taxon>
        <taxon>Ascomycota</taxon>
        <taxon>Pezizomycotina</taxon>
        <taxon>Eurotiomycetes</taxon>
        <taxon>Eurotiomycetidae</taxon>
        <taxon>Eurotiales</taxon>
        <taxon>Aspergillaceae</taxon>
        <taxon>Aspergillus</taxon>
        <taxon>Aspergillus subgen. Cremei</taxon>
    </lineage>
</organism>
<dbReference type="GO" id="GO:0004499">
    <property type="term" value="F:N,N-dimethylaniline monooxygenase activity"/>
    <property type="evidence" value="ECO:0007669"/>
    <property type="project" value="InterPro"/>
</dbReference>
<evidence type="ECO:0000256" key="4">
    <source>
        <dbReference type="ARBA" id="ARBA00022827"/>
    </source>
</evidence>
<dbReference type="EMBL" id="KV878213">
    <property type="protein sequence ID" value="OJJ34587.1"/>
    <property type="molecule type" value="Genomic_DNA"/>
</dbReference>
<reference evidence="7" key="1">
    <citation type="journal article" date="2017" name="Genome Biol.">
        <title>Comparative genomics reveals high biological diversity and specific adaptations in the industrially and medically important fungal genus Aspergillus.</title>
        <authorList>
            <person name="de Vries R.P."/>
            <person name="Riley R."/>
            <person name="Wiebenga A."/>
            <person name="Aguilar-Osorio G."/>
            <person name="Amillis S."/>
            <person name="Uchima C.A."/>
            <person name="Anderluh G."/>
            <person name="Asadollahi M."/>
            <person name="Askin M."/>
            <person name="Barry K."/>
            <person name="Battaglia E."/>
            <person name="Bayram O."/>
            <person name="Benocci T."/>
            <person name="Braus-Stromeyer S.A."/>
            <person name="Caldana C."/>
            <person name="Canovas D."/>
            <person name="Cerqueira G.C."/>
            <person name="Chen F."/>
            <person name="Chen W."/>
            <person name="Choi C."/>
            <person name="Clum A."/>
            <person name="Dos Santos R.A."/>
            <person name="Damasio A.R."/>
            <person name="Diallinas G."/>
            <person name="Emri T."/>
            <person name="Fekete E."/>
            <person name="Flipphi M."/>
            <person name="Freyberg S."/>
            <person name="Gallo A."/>
            <person name="Gournas C."/>
            <person name="Habgood R."/>
            <person name="Hainaut M."/>
            <person name="Harispe M.L."/>
            <person name="Henrissat B."/>
            <person name="Hilden K.S."/>
            <person name="Hope R."/>
            <person name="Hossain A."/>
            <person name="Karabika E."/>
            <person name="Karaffa L."/>
            <person name="Karanyi Z."/>
            <person name="Krasevec N."/>
            <person name="Kuo A."/>
            <person name="Kusch H."/>
            <person name="LaButti K."/>
            <person name="Lagendijk E.L."/>
            <person name="Lapidus A."/>
            <person name="Levasseur A."/>
            <person name="Lindquist E."/>
            <person name="Lipzen A."/>
            <person name="Logrieco A.F."/>
            <person name="MacCabe A."/>
            <person name="Maekelae M.R."/>
            <person name="Malavazi I."/>
            <person name="Melin P."/>
            <person name="Meyer V."/>
            <person name="Mielnichuk N."/>
            <person name="Miskei M."/>
            <person name="Molnar A.P."/>
            <person name="Mule G."/>
            <person name="Ngan C.Y."/>
            <person name="Orejas M."/>
            <person name="Orosz E."/>
            <person name="Ouedraogo J.P."/>
            <person name="Overkamp K.M."/>
            <person name="Park H.-S."/>
            <person name="Perrone G."/>
            <person name="Piumi F."/>
            <person name="Punt P.J."/>
            <person name="Ram A.F."/>
            <person name="Ramon A."/>
            <person name="Rauscher S."/>
            <person name="Record E."/>
            <person name="Riano-Pachon D.M."/>
            <person name="Robert V."/>
            <person name="Roehrig J."/>
            <person name="Ruller R."/>
            <person name="Salamov A."/>
            <person name="Salih N.S."/>
            <person name="Samson R.A."/>
            <person name="Sandor E."/>
            <person name="Sanguinetti M."/>
            <person name="Schuetze T."/>
            <person name="Sepcic K."/>
            <person name="Shelest E."/>
            <person name="Sherlock G."/>
            <person name="Sophianopoulou V."/>
            <person name="Squina F.M."/>
            <person name="Sun H."/>
            <person name="Susca A."/>
            <person name="Todd R.B."/>
            <person name="Tsang A."/>
            <person name="Unkles S.E."/>
            <person name="van de Wiele N."/>
            <person name="van Rossen-Uffink D."/>
            <person name="Oliveira J.V."/>
            <person name="Vesth T.C."/>
            <person name="Visser J."/>
            <person name="Yu J.-H."/>
            <person name="Zhou M."/>
            <person name="Andersen M.R."/>
            <person name="Archer D.B."/>
            <person name="Baker S.E."/>
            <person name="Benoit I."/>
            <person name="Brakhage A.A."/>
            <person name="Braus G.H."/>
            <person name="Fischer R."/>
            <person name="Frisvad J.C."/>
            <person name="Goldman G.H."/>
            <person name="Houbraken J."/>
            <person name="Oakley B."/>
            <person name="Pocsi I."/>
            <person name="Scazzocchio C."/>
            <person name="Seiboth B."/>
            <person name="vanKuyk P.A."/>
            <person name="Wortman J."/>
            <person name="Dyer P.S."/>
            <person name="Grigoriev I.V."/>
        </authorList>
    </citation>
    <scope>NUCLEOTIDE SEQUENCE [LARGE SCALE GENOMIC DNA]</scope>
    <source>
        <strain evidence="7">DTO 134E9</strain>
    </source>
</reference>
<evidence type="ECO:0000256" key="3">
    <source>
        <dbReference type="ARBA" id="ARBA00022630"/>
    </source>
</evidence>
<dbReference type="Pfam" id="PF00743">
    <property type="entry name" value="FMO-like"/>
    <property type="match status" value="1"/>
</dbReference>
<dbReference type="InterPro" id="IPR020946">
    <property type="entry name" value="Flavin_mOase-like"/>
</dbReference>
<dbReference type="VEuPathDB" id="FungiDB:ASPWEDRAFT_113544"/>
<name>A0A1L9RIA4_ASPWE</name>
<keyword evidence="7" id="KW-1185">Reference proteome</keyword>
<keyword evidence="4" id="KW-0274">FAD</keyword>
<dbReference type="SUPFAM" id="SSF51905">
    <property type="entry name" value="FAD/NAD(P)-binding domain"/>
    <property type="match status" value="1"/>
</dbReference>
<comment type="cofactor">
    <cofactor evidence="1">
        <name>FAD</name>
        <dbReference type="ChEBI" id="CHEBI:57692"/>
    </cofactor>
</comment>
<dbReference type="STRING" id="1073089.A0A1L9RIA4"/>
<dbReference type="PANTHER" id="PTHR42877:SF8">
    <property type="entry name" value="MONOOXYGENASE"/>
    <property type="match status" value="1"/>
</dbReference>
<comment type="similarity">
    <text evidence="2">Belongs to the FAD-binding monooxygenase family.</text>
</comment>
<dbReference type="AlphaFoldDB" id="A0A1L9RIA4"/>
<keyword evidence="3" id="KW-0285">Flavoprotein</keyword>
<dbReference type="PANTHER" id="PTHR42877">
    <property type="entry name" value="L-ORNITHINE N(5)-MONOOXYGENASE-RELATED"/>
    <property type="match status" value="1"/>
</dbReference>
<dbReference type="GO" id="GO:0050660">
    <property type="term" value="F:flavin adenine dinucleotide binding"/>
    <property type="evidence" value="ECO:0007669"/>
    <property type="project" value="InterPro"/>
</dbReference>
<dbReference type="Gene3D" id="3.50.50.60">
    <property type="entry name" value="FAD/NAD(P)-binding domain"/>
    <property type="match status" value="2"/>
</dbReference>
<accession>A0A1L9RIA4</accession>
<dbReference type="PRINTS" id="PR00419">
    <property type="entry name" value="ADXRDTASE"/>
</dbReference>
<dbReference type="InterPro" id="IPR036188">
    <property type="entry name" value="FAD/NAD-bd_sf"/>
</dbReference>
<evidence type="ECO:0000313" key="6">
    <source>
        <dbReference type="EMBL" id="OJJ34587.1"/>
    </source>
</evidence>
<dbReference type="GeneID" id="63744263"/>
<evidence type="ECO:0000256" key="5">
    <source>
        <dbReference type="ARBA" id="ARBA00023002"/>
    </source>
</evidence>
<sequence>MTKDNTTSFPSHAIYEPRRTLKVLVIGAGASGLLLAYKLQRHFDCVEITVFEKNPAVSGTWFENRYPGCACDVPSHCYTWSFEPNPNWSANYAGADEIRQYFVDFCHRHDLQKYIHLEHEVVHAAWKSETGHWEVQVRDIQHNSHTQHTAHILINATGILNQWKWPSIPGLQSFQGDLLHSAAWDSSVNLEDKTVAVIGNGSSGIQIVPAILPQVRKLVHFTRQAAWVAPPVNEEYQEYSPEQIERFRSDPTYLLGVRRQIEARMNGSFLKFIQGSDMQRRAHEYVMLHMMKRLDGDASLAETLVPTFPFGCRRPTPGTGYLEALKDSKVETITGARIANVTGNQVVLENGTSYTVDAIVCATGFDTSYKPRFPLVGRDSTTLSEAWKDEVSAYLGLTVPGFPNYFSILGPNCPVGNGPVLISIEKQVEYIVQVLGKMQKENLQSFEVRRTATDSFNQWKDAFMQNTVWTSGCRSWYQNGSKGNQIVALWPGSTLHYLEAIQHPRYEDYIWTSPPGVNPWAFLGNGQSTAETRPGGDTSWYLRSKDDSFIDPCLRQL</sequence>
<evidence type="ECO:0000313" key="7">
    <source>
        <dbReference type="Proteomes" id="UP000184383"/>
    </source>
</evidence>
<dbReference type="OrthoDB" id="74360at2759"/>
<dbReference type="GO" id="GO:0050661">
    <property type="term" value="F:NADP binding"/>
    <property type="evidence" value="ECO:0007669"/>
    <property type="project" value="InterPro"/>
</dbReference>
<keyword evidence="5" id="KW-0560">Oxidoreductase</keyword>
<evidence type="ECO:0008006" key="8">
    <source>
        <dbReference type="Google" id="ProtNLM"/>
    </source>
</evidence>
<protein>
    <recommendedName>
        <fullName evidence="8">L-ornithine N(5)-oxygenase</fullName>
    </recommendedName>
</protein>
<proteinExistence type="inferred from homology"/>
<dbReference type="RefSeq" id="XP_040688263.1">
    <property type="nucleotide sequence ID" value="XM_040828415.1"/>
</dbReference>
<gene>
    <name evidence="6" type="ORF">ASPWEDRAFT_113544</name>
</gene>
<evidence type="ECO:0000256" key="1">
    <source>
        <dbReference type="ARBA" id="ARBA00001974"/>
    </source>
</evidence>
<dbReference type="Proteomes" id="UP000184383">
    <property type="component" value="Unassembled WGS sequence"/>
</dbReference>
<evidence type="ECO:0000256" key="2">
    <source>
        <dbReference type="ARBA" id="ARBA00010139"/>
    </source>
</evidence>